<evidence type="ECO:0000256" key="2">
    <source>
        <dbReference type="ARBA" id="ARBA00023027"/>
    </source>
</evidence>
<dbReference type="PANTHER" id="PTHR11085:SF10">
    <property type="entry name" value="NAD-DEPENDENT PROTEIN DEACYLASE SIRTUIN-5, MITOCHONDRIAL-RELATED"/>
    <property type="match status" value="1"/>
</dbReference>
<feature type="binding site" evidence="3">
    <location>
        <position position="166"/>
    </location>
    <ligand>
        <name>Zn(2+)</name>
        <dbReference type="ChEBI" id="CHEBI:29105"/>
    </ligand>
</feature>
<dbReference type="GO" id="GO:0046872">
    <property type="term" value="F:metal ion binding"/>
    <property type="evidence" value="ECO:0007669"/>
    <property type="project" value="UniProtKB-KW"/>
</dbReference>
<proteinExistence type="predicted"/>
<evidence type="ECO:0000313" key="5">
    <source>
        <dbReference type="EMBL" id="CAB9525289.1"/>
    </source>
</evidence>
<keyword evidence="3" id="KW-0862">Zinc</keyword>
<keyword evidence="6" id="KW-1185">Reference proteome</keyword>
<feature type="binding site" evidence="3">
    <location>
        <position position="196"/>
    </location>
    <ligand>
        <name>Zn(2+)</name>
        <dbReference type="ChEBI" id="CHEBI:29105"/>
    </ligand>
</feature>
<dbReference type="GO" id="GO:0017136">
    <property type="term" value="F:histone deacetylase activity, NAD-dependent"/>
    <property type="evidence" value="ECO:0007669"/>
    <property type="project" value="TreeGrafter"/>
</dbReference>
<dbReference type="AlphaFoldDB" id="A0A9N8ETN5"/>
<dbReference type="EMBL" id="CAICTM010001653">
    <property type="protein sequence ID" value="CAB9525289.1"/>
    <property type="molecule type" value="Genomic_DNA"/>
</dbReference>
<gene>
    <name evidence="5" type="ORF">SEMRO_1655_G289000.1</name>
</gene>
<evidence type="ECO:0000313" key="6">
    <source>
        <dbReference type="Proteomes" id="UP001153069"/>
    </source>
</evidence>
<reference evidence="5" key="1">
    <citation type="submission" date="2020-06" db="EMBL/GenBank/DDBJ databases">
        <authorList>
            <consortium name="Plant Systems Biology data submission"/>
        </authorList>
    </citation>
    <scope>NUCLEOTIDE SEQUENCE</scope>
    <source>
        <strain evidence="5">D6</strain>
    </source>
</reference>
<dbReference type="GO" id="GO:0070403">
    <property type="term" value="F:NAD+ binding"/>
    <property type="evidence" value="ECO:0007669"/>
    <property type="project" value="InterPro"/>
</dbReference>
<organism evidence="5 6">
    <name type="scientific">Seminavis robusta</name>
    <dbReference type="NCBI Taxonomy" id="568900"/>
    <lineage>
        <taxon>Eukaryota</taxon>
        <taxon>Sar</taxon>
        <taxon>Stramenopiles</taxon>
        <taxon>Ochrophyta</taxon>
        <taxon>Bacillariophyta</taxon>
        <taxon>Bacillariophyceae</taxon>
        <taxon>Bacillariophycidae</taxon>
        <taxon>Naviculales</taxon>
        <taxon>Naviculaceae</taxon>
        <taxon>Seminavis</taxon>
    </lineage>
</organism>
<evidence type="ECO:0000256" key="1">
    <source>
        <dbReference type="ARBA" id="ARBA00022679"/>
    </source>
</evidence>
<dbReference type="OrthoDB" id="424302at2759"/>
<dbReference type="InterPro" id="IPR003000">
    <property type="entry name" value="Sirtuin"/>
</dbReference>
<dbReference type="Pfam" id="PF02146">
    <property type="entry name" value="SIR2"/>
    <property type="match status" value="1"/>
</dbReference>
<dbReference type="InterPro" id="IPR026591">
    <property type="entry name" value="Sirtuin_cat_small_dom_sf"/>
</dbReference>
<comment type="caution">
    <text evidence="5">The sequence shown here is derived from an EMBL/GenBank/DDBJ whole genome shotgun (WGS) entry which is preliminary data.</text>
</comment>
<dbReference type="Proteomes" id="UP001153069">
    <property type="component" value="Unassembled WGS sequence"/>
</dbReference>
<dbReference type="PANTHER" id="PTHR11085">
    <property type="entry name" value="NAD-DEPENDENT PROTEIN DEACYLASE SIRTUIN-5, MITOCHONDRIAL-RELATED"/>
    <property type="match status" value="1"/>
</dbReference>
<keyword evidence="2" id="KW-0520">NAD</keyword>
<keyword evidence="1" id="KW-0808">Transferase</keyword>
<feature type="domain" description="Deacetylase sirtuin-type" evidence="4">
    <location>
        <begin position="11"/>
        <end position="301"/>
    </location>
</feature>
<dbReference type="PROSITE" id="PS50305">
    <property type="entry name" value="SIRTUIN"/>
    <property type="match status" value="1"/>
</dbReference>
<evidence type="ECO:0000259" key="4">
    <source>
        <dbReference type="PROSITE" id="PS50305"/>
    </source>
</evidence>
<dbReference type="InterPro" id="IPR029035">
    <property type="entry name" value="DHS-like_NAD/FAD-binding_dom"/>
</dbReference>
<dbReference type="InterPro" id="IPR050134">
    <property type="entry name" value="NAD-dep_sirtuin_deacylases"/>
</dbReference>
<keyword evidence="3" id="KW-0479">Metal-binding</keyword>
<name>A0A9N8ETN5_9STRA</name>
<feature type="active site" description="Proton acceptor" evidence="3">
    <location>
        <position position="158"/>
    </location>
</feature>
<feature type="binding site" evidence="3">
    <location>
        <position position="199"/>
    </location>
    <ligand>
        <name>Zn(2+)</name>
        <dbReference type="ChEBI" id="CHEBI:29105"/>
    </ligand>
</feature>
<dbReference type="Gene3D" id="3.30.1600.10">
    <property type="entry name" value="SIR2/SIRT2 'Small Domain"/>
    <property type="match status" value="1"/>
</dbReference>
<evidence type="ECO:0000256" key="3">
    <source>
        <dbReference type="PROSITE-ProRule" id="PRU00236"/>
    </source>
</evidence>
<dbReference type="Gene3D" id="3.40.50.1220">
    <property type="entry name" value="TPP-binding domain"/>
    <property type="match status" value="1"/>
</dbReference>
<dbReference type="InterPro" id="IPR026590">
    <property type="entry name" value="Ssirtuin_cat_dom"/>
</dbReference>
<sequence>MTEQQSTTNETVLLLDKAKEALENAKEKGAGLLILTGAGMSVSSGVPVFRNADGSMSREFLDFLDGYNQARTANELDPADDWFDFSVPEMFQPATERPAWNYWRWRILRARVTPGQDYQVLGSLIDYFGKRNAFVVTSNCDGLHEVGGVSSDQISEIHGSLSRVQCSKPCHNALYPVDDTFVKQLQNDDSWQVPRCHQCSQCLRPNVMIFGDHALVDDVLGKQSGNRRSFLLERDDNFIVLEIGAGLVVPSIRHMAERYGEQSRYGLIRINPSKDCLDGADVDADKYFPIAMTSTEALKKLAVVTDNKKSE</sequence>
<protein>
    <submittedName>
        <fullName evidence="5">NAD-dependent protein</fullName>
    </submittedName>
</protein>
<feature type="binding site" evidence="3">
    <location>
        <position position="170"/>
    </location>
    <ligand>
        <name>Zn(2+)</name>
        <dbReference type="ChEBI" id="CHEBI:29105"/>
    </ligand>
</feature>
<accession>A0A9N8ETN5</accession>
<dbReference type="SUPFAM" id="SSF52467">
    <property type="entry name" value="DHS-like NAD/FAD-binding domain"/>
    <property type="match status" value="1"/>
</dbReference>